<protein>
    <recommendedName>
        <fullName evidence="5">PHD-type domain-containing protein</fullName>
    </recommendedName>
</protein>
<gene>
    <name evidence="6" type="ORF">PMACD_LOCUS13772</name>
</gene>
<organism evidence="6 7">
    <name type="scientific">Pieris macdunnoughi</name>
    <dbReference type="NCBI Taxonomy" id="345717"/>
    <lineage>
        <taxon>Eukaryota</taxon>
        <taxon>Metazoa</taxon>
        <taxon>Ecdysozoa</taxon>
        <taxon>Arthropoda</taxon>
        <taxon>Hexapoda</taxon>
        <taxon>Insecta</taxon>
        <taxon>Pterygota</taxon>
        <taxon>Neoptera</taxon>
        <taxon>Endopterygota</taxon>
        <taxon>Lepidoptera</taxon>
        <taxon>Glossata</taxon>
        <taxon>Ditrysia</taxon>
        <taxon>Papilionoidea</taxon>
        <taxon>Pieridae</taxon>
        <taxon>Pierinae</taxon>
        <taxon>Pieris</taxon>
    </lineage>
</organism>
<evidence type="ECO:0000259" key="5">
    <source>
        <dbReference type="PROSITE" id="PS50016"/>
    </source>
</evidence>
<proteinExistence type="predicted"/>
<accession>A0A821WWK3</accession>
<keyword evidence="2 4" id="KW-0863">Zinc-finger</keyword>
<reference evidence="6" key="1">
    <citation type="submission" date="2021-02" db="EMBL/GenBank/DDBJ databases">
        <authorList>
            <person name="Steward A R."/>
        </authorList>
    </citation>
    <scope>NUCLEOTIDE SEQUENCE</scope>
</reference>
<evidence type="ECO:0000256" key="3">
    <source>
        <dbReference type="ARBA" id="ARBA00022833"/>
    </source>
</evidence>
<sequence>MADHRKCNACLKSVANTPSLNCSRCKAEYHHFCINYSLPEYNAMSVELKSKWICLQCQSRERKGGDNSNTPVRSNNSVALESPHLEFVTQRTKARTEKNCSCISPSSIRDIIREEFELLFTHKIHPEMLEVRNAVSSLEASMTYFNAELEKVKADQAEQTKIIGVLKSETESLRATNISLSSRLAQMDQHVRSSNVEIQCVPENKQENLINTVMQLGKVIKCPISETQIHYCSRLAKINNSSPRPRSILVKFNSPRLRDEFLAATSKFNKINREDKLNTSHLGIGANKKAAIYVAEHLTHENKRLHAAARSKAKELGYKFVWVRDARIYMRKDEQSSYIYVKDIDLVNKLS</sequence>
<dbReference type="GO" id="GO:0008270">
    <property type="term" value="F:zinc ion binding"/>
    <property type="evidence" value="ECO:0007669"/>
    <property type="project" value="UniProtKB-KW"/>
</dbReference>
<dbReference type="Pfam" id="PF25298">
    <property type="entry name" value="Baculo_FP_2nd"/>
    <property type="match status" value="1"/>
</dbReference>
<dbReference type="AlphaFoldDB" id="A0A821WWK3"/>
<dbReference type="InterPro" id="IPR057251">
    <property type="entry name" value="FP_C"/>
</dbReference>
<dbReference type="InterPro" id="IPR019786">
    <property type="entry name" value="Zinc_finger_PHD-type_CS"/>
</dbReference>
<dbReference type="SUPFAM" id="SSF57903">
    <property type="entry name" value="FYVE/PHD zinc finger"/>
    <property type="match status" value="1"/>
</dbReference>
<dbReference type="InterPro" id="IPR011011">
    <property type="entry name" value="Znf_FYVE_PHD"/>
</dbReference>
<dbReference type="EMBL" id="CAJOBZ010000062">
    <property type="protein sequence ID" value="CAF4930002.1"/>
    <property type="molecule type" value="Genomic_DNA"/>
</dbReference>
<evidence type="ECO:0000256" key="4">
    <source>
        <dbReference type="PROSITE-ProRule" id="PRU00146"/>
    </source>
</evidence>
<dbReference type="PROSITE" id="PS50016">
    <property type="entry name" value="ZF_PHD_2"/>
    <property type="match status" value="1"/>
</dbReference>
<evidence type="ECO:0000313" key="6">
    <source>
        <dbReference type="EMBL" id="CAF4930002.1"/>
    </source>
</evidence>
<evidence type="ECO:0000256" key="2">
    <source>
        <dbReference type="ARBA" id="ARBA00022771"/>
    </source>
</evidence>
<dbReference type="InterPro" id="IPR001965">
    <property type="entry name" value="Znf_PHD"/>
</dbReference>
<name>A0A821WWK3_9NEOP</name>
<dbReference type="Pfam" id="PF00628">
    <property type="entry name" value="PHD"/>
    <property type="match status" value="1"/>
</dbReference>
<dbReference type="InterPro" id="IPR013083">
    <property type="entry name" value="Znf_RING/FYVE/PHD"/>
</dbReference>
<dbReference type="Gene3D" id="3.30.40.10">
    <property type="entry name" value="Zinc/RING finger domain, C3HC4 (zinc finger)"/>
    <property type="match status" value="1"/>
</dbReference>
<keyword evidence="7" id="KW-1185">Reference proteome</keyword>
<keyword evidence="1" id="KW-0479">Metal-binding</keyword>
<comment type="caution">
    <text evidence="6">The sequence shown here is derived from an EMBL/GenBank/DDBJ whole genome shotgun (WGS) entry which is preliminary data.</text>
</comment>
<dbReference type="OrthoDB" id="7471137at2759"/>
<evidence type="ECO:0000256" key="1">
    <source>
        <dbReference type="ARBA" id="ARBA00022723"/>
    </source>
</evidence>
<dbReference type="Proteomes" id="UP000663880">
    <property type="component" value="Unassembled WGS sequence"/>
</dbReference>
<evidence type="ECO:0000313" key="7">
    <source>
        <dbReference type="Proteomes" id="UP000663880"/>
    </source>
</evidence>
<dbReference type="PROSITE" id="PS01359">
    <property type="entry name" value="ZF_PHD_1"/>
    <property type="match status" value="1"/>
</dbReference>
<feature type="domain" description="PHD-type" evidence="5">
    <location>
        <begin position="4"/>
        <end position="60"/>
    </location>
</feature>
<dbReference type="SMART" id="SM00249">
    <property type="entry name" value="PHD"/>
    <property type="match status" value="1"/>
</dbReference>
<dbReference type="InterPro" id="IPR019787">
    <property type="entry name" value="Znf_PHD-finger"/>
</dbReference>
<keyword evidence="3" id="KW-0862">Zinc</keyword>